<dbReference type="Pfam" id="PF24869">
    <property type="entry name" value="DUF7734"/>
    <property type="match status" value="1"/>
</dbReference>
<proteinExistence type="predicted"/>
<dbReference type="Proteomes" id="UP000541444">
    <property type="component" value="Unassembled WGS sequence"/>
</dbReference>
<keyword evidence="3" id="KW-1185">Reference proteome</keyword>
<feature type="domain" description="DUF7734" evidence="1">
    <location>
        <begin position="7"/>
        <end position="81"/>
    </location>
</feature>
<protein>
    <recommendedName>
        <fullName evidence="1">DUF7734 domain-containing protein</fullName>
    </recommendedName>
</protein>
<evidence type="ECO:0000313" key="2">
    <source>
        <dbReference type="EMBL" id="KAF6150784.1"/>
    </source>
</evidence>
<name>A0A7J7M7N3_9MAGN</name>
<accession>A0A7J7M7N3</accession>
<dbReference type="AlphaFoldDB" id="A0A7J7M7N3"/>
<dbReference type="PANTHER" id="PTHR36729">
    <property type="entry name" value="EXPRESSED PROTEIN"/>
    <property type="match status" value="1"/>
</dbReference>
<dbReference type="OrthoDB" id="2018366at2759"/>
<reference evidence="2 3" key="1">
    <citation type="journal article" date="2020" name="IScience">
        <title>Genome Sequencing of the Endangered Kingdonia uniflora (Circaeasteraceae, Ranunculales) Reveals Potential Mechanisms of Evolutionary Specialization.</title>
        <authorList>
            <person name="Sun Y."/>
            <person name="Deng T."/>
            <person name="Zhang A."/>
            <person name="Moore M.J."/>
            <person name="Landis J.B."/>
            <person name="Lin N."/>
            <person name="Zhang H."/>
            <person name="Zhang X."/>
            <person name="Huang J."/>
            <person name="Zhang X."/>
            <person name="Sun H."/>
            <person name="Wang H."/>
        </authorList>
    </citation>
    <scope>NUCLEOTIDE SEQUENCE [LARGE SCALE GENOMIC DNA]</scope>
    <source>
        <strain evidence="2">TB1705</strain>
        <tissue evidence="2">Leaf</tissue>
    </source>
</reference>
<dbReference type="GO" id="GO:0009507">
    <property type="term" value="C:chloroplast"/>
    <property type="evidence" value="ECO:0007669"/>
    <property type="project" value="TreeGrafter"/>
</dbReference>
<dbReference type="PANTHER" id="PTHR36729:SF2">
    <property type="entry name" value="EXPRESSED PROTEIN"/>
    <property type="match status" value="1"/>
</dbReference>
<evidence type="ECO:0000259" key="1">
    <source>
        <dbReference type="Pfam" id="PF24869"/>
    </source>
</evidence>
<sequence length="82" mass="9601">MTFELRNILVIETQNSYKRIVGLTLQGFSSFLSYKTLAYPTRSVLPSRVVIASIDRIKGPFDPIKNEYIEKYLIWEICRSRL</sequence>
<dbReference type="InterPro" id="IPR056636">
    <property type="entry name" value="DUF7734"/>
</dbReference>
<gene>
    <name evidence="2" type="ORF">GIB67_020867</name>
</gene>
<organism evidence="2 3">
    <name type="scientific">Kingdonia uniflora</name>
    <dbReference type="NCBI Taxonomy" id="39325"/>
    <lineage>
        <taxon>Eukaryota</taxon>
        <taxon>Viridiplantae</taxon>
        <taxon>Streptophyta</taxon>
        <taxon>Embryophyta</taxon>
        <taxon>Tracheophyta</taxon>
        <taxon>Spermatophyta</taxon>
        <taxon>Magnoliopsida</taxon>
        <taxon>Ranunculales</taxon>
        <taxon>Circaeasteraceae</taxon>
        <taxon>Kingdonia</taxon>
    </lineage>
</organism>
<dbReference type="EMBL" id="JACGCM010001726">
    <property type="protein sequence ID" value="KAF6150784.1"/>
    <property type="molecule type" value="Genomic_DNA"/>
</dbReference>
<evidence type="ECO:0000313" key="3">
    <source>
        <dbReference type="Proteomes" id="UP000541444"/>
    </source>
</evidence>
<comment type="caution">
    <text evidence="2">The sequence shown here is derived from an EMBL/GenBank/DDBJ whole genome shotgun (WGS) entry which is preliminary data.</text>
</comment>